<evidence type="ECO:0000313" key="3">
    <source>
        <dbReference type="Proteomes" id="UP001233999"/>
    </source>
</evidence>
<protein>
    <recommendedName>
        <fullName evidence="4">Protein giant-lens</fullName>
    </recommendedName>
</protein>
<sequence>MSMRLATILLGVVSIATGSRLPLVVFQHHHNHHHHLYDQQDDQEETTAPAIDNYYYHHPEEVRVLYQVGNSEDDLPECSPWAVCSKVDLYETPWVERQCRCPGRQTCASQVTSSDGHTITDKTRQFKLCEPVKKLPKCRYFRDITWTLVSGADNITEQIVHCHCPRGAVAYLIKRQAVQAQHGLLAYRYSFACSPQSRLRCQRKEPCRLFTVRKRQELLDEVNTNTLCQCPHGHSCPRHHSDAGVIVGKSYTEEAIKTYSGYCIS</sequence>
<dbReference type="Proteomes" id="UP001233999">
    <property type="component" value="Unassembled WGS sequence"/>
</dbReference>
<dbReference type="Gene3D" id="2.20.20.150">
    <property type="match status" value="1"/>
</dbReference>
<name>A0AAD8A944_DIPPU</name>
<organism evidence="2 3">
    <name type="scientific">Diploptera punctata</name>
    <name type="common">Pacific beetle cockroach</name>
    <dbReference type="NCBI Taxonomy" id="6984"/>
    <lineage>
        <taxon>Eukaryota</taxon>
        <taxon>Metazoa</taxon>
        <taxon>Ecdysozoa</taxon>
        <taxon>Arthropoda</taxon>
        <taxon>Hexapoda</taxon>
        <taxon>Insecta</taxon>
        <taxon>Pterygota</taxon>
        <taxon>Neoptera</taxon>
        <taxon>Polyneoptera</taxon>
        <taxon>Dictyoptera</taxon>
        <taxon>Blattodea</taxon>
        <taxon>Blaberoidea</taxon>
        <taxon>Blaberidae</taxon>
        <taxon>Diplopterinae</taxon>
        <taxon>Diploptera</taxon>
    </lineage>
</organism>
<keyword evidence="1" id="KW-0732">Signal</keyword>
<feature type="signal peptide" evidence="1">
    <location>
        <begin position="1"/>
        <end position="18"/>
    </location>
</feature>
<evidence type="ECO:0000313" key="2">
    <source>
        <dbReference type="EMBL" id="KAJ9594754.1"/>
    </source>
</evidence>
<accession>A0AAD8A944</accession>
<reference evidence="2" key="2">
    <citation type="submission" date="2023-05" db="EMBL/GenBank/DDBJ databases">
        <authorList>
            <person name="Fouks B."/>
        </authorList>
    </citation>
    <scope>NUCLEOTIDE SEQUENCE</scope>
    <source>
        <strain evidence="2">Stay&amp;Tobe</strain>
        <tissue evidence="2">Testes</tissue>
    </source>
</reference>
<gene>
    <name evidence="2" type="ORF">L9F63_013964</name>
</gene>
<proteinExistence type="predicted"/>
<dbReference type="AlphaFoldDB" id="A0AAD8A944"/>
<feature type="chain" id="PRO_5041903490" description="Protein giant-lens" evidence="1">
    <location>
        <begin position="19"/>
        <end position="265"/>
    </location>
</feature>
<dbReference type="EMBL" id="JASPKZ010002722">
    <property type="protein sequence ID" value="KAJ9594754.1"/>
    <property type="molecule type" value="Genomic_DNA"/>
</dbReference>
<dbReference type="InterPro" id="IPR021633">
    <property type="entry name" value="Argos"/>
</dbReference>
<reference evidence="2" key="1">
    <citation type="journal article" date="2023" name="IScience">
        <title>Live-bearing cockroach genome reveals convergent evolutionary mechanisms linked to viviparity in insects and beyond.</title>
        <authorList>
            <person name="Fouks B."/>
            <person name="Harrison M.C."/>
            <person name="Mikhailova A.A."/>
            <person name="Marchal E."/>
            <person name="English S."/>
            <person name="Carruthers M."/>
            <person name="Jennings E.C."/>
            <person name="Chiamaka E.L."/>
            <person name="Frigard R.A."/>
            <person name="Pippel M."/>
            <person name="Attardo G.M."/>
            <person name="Benoit J.B."/>
            <person name="Bornberg-Bauer E."/>
            <person name="Tobe S.S."/>
        </authorList>
    </citation>
    <scope>NUCLEOTIDE SEQUENCE</scope>
    <source>
        <strain evidence="2">Stay&amp;Tobe</strain>
    </source>
</reference>
<dbReference type="Pfam" id="PF11581">
    <property type="entry name" value="Argos"/>
    <property type="match status" value="1"/>
</dbReference>
<keyword evidence="3" id="KW-1185">Reference proteome</keyword>
<dbReference type="Gene3D" id="2.20.20.160">
    <property type="match status" value="2"/>
</dbReference>
<evidence type="ECO:0000256" key="1">
    <source>
        <dbReference type="SAM" id="SignalP"/>
    </source>
</evidence>
<evidence type="ECO:0008006" key="4">
    <source>
        <dbReference type="Google" id="ProtNLM"/>
    </source>
</evidence>
<comment type="caution">
    <text evidence="2">The sequence shown here is derived from an EMBL/GenBank/DDBJ whole genome shotgun (WGS) entry which is preliminary data.</text>
</comment>